<evidence type="ECO:0000313" key="3">
    <source>
        <dbReference type="Proteomes" id="UP001359886"/>
    </source>
</evidence>
<keyword evidence="3" id="KW-1185">Reference proteome</keyword>
<reference evidence="2 3" key="1">
    <citation type="submission" date="2024-02" db="EMBL/GenBank/DDBJ databases">
        <title>A novel Wenzhouxiangellaceae bacterium, isolated from coastal sediments.</title>
        <authorList>
            <person name="Du Z.-J."/>
            <person name="Ye Y.-Q."/>
            <person name="Zhang X.-Y."/>
        </authorList>
    </citation>
    <scope>NUCLEOTIDE SEQUENCE [LARGE SCALE GENOMIC DNA]</scope>
    <source>
        <strain evidence="2 3">CH-27</strain>
    </source>
</reference>
<dbReference type="AlphaFoldDB" id="A0AAW9RDA6"/>
<gene>
    <name evidence="2" type="ORF">V3330_11205</name>
</gene>
<dbReference type="PANTHER" id="PTHR38774">
    <property type="entry name" value="CYTOPLASMIC PROTEIN-RELATED"/>
    <property type="match status" value="1"/>
</dbReference>
<sequence length="158" mass="18126">MPPKLRRLQEVQAEIYRQLQLLLPDDIAFHDHLRSCVPGSAPLCLDVLERHPYTTFFRLTYEFSGTENREFEPDAHVRFYHDARMAEATSFDCDQACTRDSHPAYPPAALMRRTWRQNRALDRWLDFLLRQGHSAQTMAPVESAAGRSEAVPSPVTAG</sequence>
<dbReference type="InterPro" id="IPR009659">
    <property type="entry name" value="DUF1249"/>
</dbReference>
<evidence type="ECO:0000313" key="2">
    <source>
        <dbReference type="EMBL" id="MEJ8568193.1"/>
    </source>
</evidence>
<evidence type="ECO:0000256" key="1">
    <source>
        <dbReference type="SAM" id="MobiDB-lite"/>
    </source>
</evidence>
<organism evidence="2 3">
    <name type="scientific">Elongatibacter sediminis</name>
    <dbReference type="NCBI Taxonomy" id="3119006"/>
    <lineage>
        <taxon>Bacteria</taxon>
        <taxon>Pseudomonadati</taxon>
        <taxon>Pseudomonadota</taxon>
        <taxon>Gammaproteobacteria</taxon>
        <taxon>Chromatiales</taxon>
        <taxon>Wenzhouxiangellaceae</taxon>
        <taxon>Elongatibacter</taxon>
    </lineage>
</organism>
<comment type="caution">
    <text evidence="2">The sequence shown here is derived from an EMBL/GenBank/DDBJ whole genome shotgun (WGS) entry which is preliminary data.</text>
</comment>
<feature type="region of interest" description="Disordered" evidence="1">
    <location>
        <begin position="139"/>
        <end position="158"/>
    </location>
</feature>
<dbReference type="PANTHER" id="PTHR38774:SF1">
    <property type="entry name" value="CYTOPLASMIC PROTEIN"/>
    <property type="match status" value="1"/>
</dbReference>
<dbReference type="EMBL" id="JAZHOG010000007">
    <property type="protein sequence ID" value="MEJ8568193.1"/>
    <property type="molecule type" value="Genomic_DNA"/>
</dbReference>
<dbReference type="Proteomes" id="UP001359886">
    <property type="component" value="Unassembled WGS sequence"/>
</dbReference>
<dbReference type="Pfam" id="PF06853">
    <property type="entry name" value="DUF1249"/>
    <property type="match status" value="1"/>
</dbReference>
<protein>
    <submittedName>
        <fullName evidence="2">DUF1249 domain-containing protein</fullName>
    </submittedName>
</protein>
<accession>A0AAW9RDA6</accession>
<proteinExistence type="predicted"/>
<name>A0AAW9RDA6_9GAMM</name>